<dbReference type="GO" id="GO:0000723">
    <property type="term" value="P:telomere maintenance"/>
    <property type="evidence" value="ECO:0007669"/>
    <property type="project" value="InterPro"/>
</dbReference>
<keyword evidence="1" id="KW-0547">Nucleotide-binding</keyword>
<keyword evidence="1" id="KW-0378">Hydrolase</keyword>
<keyword evidence="1" id="KW-0234">DNA repair</keyword>
<dbReference type="InterPro" id="IPR027417">
    <property type="entry name" value="P-loop_NTPase"/>
</dbReference>
<dbReference type="GO" id="GO:0006281">
    <property type="term" value="P:DNA repair"/>
    <property type="evidence" value="ECO:0007669"/>
    <property type="project" value="UniProtKB-KW"/>
</dbReference>
<keyword evidence="4" id="KW-1185">Reference proteome</keyword>
<keyword evidence="1" id="KW-0227">DNA damage</keyword>
<dbReference type="InterPro" id="IPR010285">
    <property type="entry name" value="DNA_helicase_pif1-like_DEAD"/>
</dbReference>
<dbReference type="InterPro" id="IPR051055">
    <property type="entry name" value="PIF1_helicase"/>
</dbReference>
<dbReference type="AlphaFoldDB" id="A0AAE0C2F3"/>
<dbReference type="GO" id="GO:0005524">
    <property type="term" value="F:ATP binding"/>
    <property type="evidence" value="ECO:0007669"/>
    <property type="project" value="UniProtKB-KW"/>
</dbReference>
<comment type="cofactor">
    <cofactor evidence="1">
        <name>Mg(2+)</name>
        <dbReference type="ChEBI" id="CHEBI:18420"/>
    </cofactor>
</comment>
<dbReference type="Pfam" id="PF05970">
    <property type="entry name" value="PIF1"/>
    <property type="match status" value="1"/>
</dbReference>
<protein>
    <recommendedName>
        <fullName evidence="1">ATP-dependent DNA helicase</fullName>
        <ecNumber evidence="1">5.6.2.3</ecNumber>
    </recommendedName>
</protein>
<organism evidence="3 4">
    <name type="scientific">Cymbomonas tetramitiformis</name>
    <dbReference type="NCBI Taxonomy" id="36881"/>
    <lineage>
        <taxon>Eukaryota</taxon>
        <taxon>Viridiplantae</taxon>
        <taxon>Chlorophyta</taxon>
        <taxon>Pyramimonadophyceae</taxon>
        <taxon>Pyramimonadales</taxon>
        <taxon>Pyramimonadaceae</taxon>
        <taxon>Cymbomonas</taxon>
    </lineage>
</organism>
<reference evidence="3 4" key="1">
    <citation type="journal article" date="2015" name="Genome Biol. Evol.">
        <title>Comparative Genomics of a Bacterivorous Green Alga Reveals Evolutionary Causalities and Consequences of Phago-Mixotrophic Mode of Nutrition.</title>
        <authorList>
            <person name="Burns J.A."/>
            <person name="Paasch A."/>
            <person name="Narechania A."/>
            <person name="Kim E."/>
        </authorList>
    </citation>
    <scope>NUCLEOTIDE SEQUENCE [LARGE SCALE GENOMIC DNA]</scope>
    <source>
        <strain evidence="3 4">PLY_AMNH</strain>
    </source>
</reference>
<comment type="caution">
    <text evidence="3">The sequence shown here is derived from an EMBL/GenBank/DDBJ whole genome shotgun (WGS) entry which is preliminary data.</text>
</comment>
<accession>A0AAE0C2F3</accession>
<dbReference type="EC" id="5.6.2.3" evidence="1"/>
<dbReference type="Gene3D" id="3.40.50.300">
    <property type="entry name" value="P-loop containing nucleotide triphosphate hydrolases"/>
    <property type="match status" value="1"/>
</dbReference>
<dbReference type="GO" id="GO:0043139">
    <property type="term" value="F:5'-3' DNA helicase activity"/>
    <property type="evidence" value="ECO:0007669"/>
    <property type="project" value="UniProtKB-EC"/>
</dbReference>
<dbReference type="GO" id="GO:0006310">
    <property type="term" value="P:DNA recombination"/>
    <property type="evidence" value="ECO:0007669"/>
    <property type="project" value="UniProtKB-KW"/>
</dbReference>
<dbReference type="PANTHER" id="PTHR47642">
    <property type="entry name" value="ATP-DEPENDENT DNA HELICASE"/>
    <property type="match status" value="1"/>
</dbReference>
<dbReference type="EMBL" id="LGRX02029181">
    <property type="protein sequence ID" value="KAK3247168.1"/>
    <property type="molecule type" value="Genomic_DNA"/>
</dbReference>
<comment type="catalytic activity">
    <reaction evidence="1">
        <text>ATP + H2O = ADP + phosphate + H(+)</text>
        <dbReference type="Rhea" id="RHEA:13065"/>
        <dbReference type="ChEBI" id="CHEBI:15377"/>
        <dbReference type="ChEBI" id="CHEBI:15378"/>
        <dbReference type="ChEBI" id="CHEBI:30616"/>
        <dbReference type="ChEBI" id="CHEBI:43474"/>
        <dbReference type="ChEBI" id="CHEBI:456216"/>
        <dbReference type="EC" id="5.6.2.3"/>
    </reaction>
</comment>
<gene>
    <name evidence="3" type="ORF">CYMTET_43323</name>
</gene>
<name>A0AAE0C2F3_9CHLO</name>
<evidence type="ECO:0000259" key="2">
    <source>
        <dbReference type="Pfam" id="PF05970"/>
    </source>
</evidence>
<dbReference type="SUPFAM" id="SSF52540">
    <property type="entry name" value="P-loop containing nucleoside triphosphate hydrolases"/>
    <property type="match status" value="2"/>
</dbReference>
<evidence type="ECO:0000313" key="4">
    <source>
        <dbReference type="Proteomes" id="UP001190700"/>
    </source>
</evidence>
<feature type="domain" description="DNA helicase Pif1-like DEAD-box helicase" evidence="2">
    <location>
        <begin position="1"/>
        <end position="167"/>
    </location>
</feature>
<keyword evidence="1" id="KW-0233">DNA recombination</keyword>
<dbReference type="GO" id="GO:0016787">
    <property type="term" value="F:hydrolase activity"/>
    <property type="evidence" value="ECO:0007669"/>
    <property type="project" value="UniProtKB-KW"/>
</dbReference>
<keyword evidence="1" id="KW-0347">Helicase</keyword>
<keyword evidence="1" id="KW-0067">ATP-binding</keyword>
<comment type="similarity">
    <text evidence="1">Belongs to the helicase family.</text>
</comment>
<evidence type="ECO:0000313" key="3">
    <source>
        <dbReference type="EMBL" id="KAK3247168.1"/>
    </source>
</evidence>
<proteinExistence type="inferred from homology"/>
<sequence>MYFGGEAGSGKSEVIKAVTTLASSWWLLDVLHKTAITGSAACLIGGCTIHKLAQLLSNMANVAVEDELKIVLPLIDEVSMLKRKENGKISLHLRKKLDNHEEPMGGLSGIGYIGDLFQLPPVLPPIPVYHRVSERSAGTSIDDVGEYIWHELLNTVILLEENHRQSDPELLRLCRAMRWGTLTAENLNILNARVINPNTGVIPPVDCVTVFSTNEQVHAMNSVMVTTWEACRG</sequence>
<evidence type="ECO:0000256" key="1">
    <source>
        <dbReference type="RuleBase" id="RU363044"/>
    </source>
</evidence>
<dbReference type="Proteomes" id="UP001190700">
    <property type="component" value="Unassembled WGS sequence"/>
</dbReference>